<protein>
    <recommendedName>
        <fullName evidence="1">RNA helicase</fullName>
        <ecNumber evidence="1">3.6.4.13</ecNumber>
    </recommendedName>
</protein>
<dbReference type="FunFam" id="1.20.120.1080:FF:000011">
    <property type="entry name" value="DExH-box ATP-dependent RNA helicase DExH6"/>
    <property type="match status" value="1"/>
</dbReference>
<dbReference type="EMBL" id="OU466860">
    <property type="protein sequence ID" value="CAH2059991.1"/>
    <property type="molecule type" value="Genomic_DNA"/>
</dbReference>
<dbReference type="Gene3D" id="3.30.1370.50">
    <property type="entry name" value="R3H-like domain"/>
    <property type="match status" value="1"/>
</dbReference>
<dbReference type="InterPro" id="IPR036867">
    <property type="entry name" value="R3H_dom_sf"/>
</dbReference>
<keyword evidence="9" id="KW-1185">Reference proteome</keyword>
<dbReference type="CDD" id="cd18791">
    <property type="entry name" value="SF2_C_RHA"/>
    <property type="match status" value="1"/>
</dbReference>
<dbReference type="EC" id="3.6.4.13" evidence="1"/>
<name>A0AAU9SB53_THLAR</name>
<dbReference type="GO" id="GO:0005524">
    <property type="term" value="F:ATP binding"/>
    <property type="evidence" value="ECO:0007669"/>
    <property type="project" value="UniProtKB-KW"/>
</dbReference>
<dbReference type="InterPro" id="IPR048333">
    <property type="entry name" value="HA2_WH"/>
</dbReference>
<keyword evidence="3" id="KW-0378">Hydrolase</keyword>
<dbReference type="SUPFAM" id="SSF82708">
    <property type="entry name" value="R3H domain"/>
    <property type="match status" value="1"/>
</dbReference>
<evidence type="ECO:0000313" key="9">
    <source>
        <dbReference type="Proteomes" id="UP000836841"/>
    </source>
</evidence>
<dbReference type="InterPro" id="IPR002683">
    <property type="entry name" value="PsbP_C"/>
</dbReference>
<dbReference type="GO" id="GO:0003724">
    <property type="term" value="F:RNA helicase activity"/>
    <property type="evidence" value="ECO:0007669"/>
    <property type="project" value="UniProtKB-EC"/>
</dbReference>
<feature type="region of interest" description="Disordered" evidence="6">
    <location>
        <begin position="982"/>
        <end position="1015"/>
    </location>
</feature>
<dbReference type="Proteomes" id="UP000836841">
    <property type="component" value="Chromosome 4"/>
</dbReference>
<evidence type="ECO:0000256" key="6">
    <source>
        <dbReference type="SAM" id="MobiDB-lite"/>
    </source>
</evidence>
<dbReference type="Gene3D" id="1.20.120.1080">
    <property type="match status" value="1"/>
</dbReference>
<dbReference type="SUPFAM" id="SSF55724">
    <property type="entry name" value="Mog1p/PsbP-like"/>
    <property type="match status" value="1"/>
</dbReference>
<dbReference type="Gene3D" id="1.25.40.20">
    <property type="entry name" value="Ankyrin repeat-containing domain"/>
    <property type="match status" value="1"/>
</dbReference>
<dbReference type="PANTHER" id="PTHR18934:SF213">
    <property type="entry name" value="3'-5' RNA HELICASE YTHDC2"/>
    <property type="match status" value="1"/>
</dbReference>
<dbReference type="Pfam" id="PF00271">
    <property type="entry name" value="Helicase_C"/>
    <property type="match status" value="1"/>
</dbReference>
<accession>A0AAU9SB53</accession>
<feature type="compositionally biased region" description="Polar residues" evidence="6">
    <location>
        <begin position="1224"/>
        <end position="1236"/>
    </location>
</feature>
<reference evidence="8 9" key="1">
    <citation type="submission" date="2022-03" db="EMBL/GenBank/DDBJ databases">
        <authorList>
            <person name="Nunn A."/>
            <person name="Chopra R."/>
            <person name="Nunn A."/>
            <person name="Contreras Garrido A."/>
        </authorList>
    </citation>
    <scope>NUCLEOTIDE SEQUENCE [LARGE SCALE GENOMIC DNA]</scope>
</reference>
<feature type="compositionally biased region" description="Polar residues" evidence="6">
    <location>
        <begin position="1304"/>
        <end position="1316"/>
    </location>
</feature>
<dbReference type="SUPFAM" id="SSF52540">
    <property type="entry name" value="P-loop containing nucleoside triphosphate hydrolases"/>
    <property type="match status" value="2"/>
</dbReference>
<dbReference type="PANTHER" id="PTHR18934">
    <property type="entry name" value="ATP-DEPENDENT RNA HELICASE"/>
    <property type="match status" value="1"/>
</dbReference>
<evidence type="ECO:0000256" key="5">
    <source>
        <dbReference type="ARBA" id="ARBA00047984"/>
    </source>
</evidence>
<feature type="compositionally biased region" description="Basic residues" evidence="6">
    <location>
        <begin position="1212"/>
        <end position="1223"/>
    </location>
</feature>
<dbReference type="Gene3D" id="3.40.50.300">
    <property type="entry name" value="P-loop containing nucleotide triphosphate hydrolases"/>
    <property type="match status" value="2"/>
</dbReference>
<dbReference type="Pfam" id="PF04408">
    <property type="entry name" value="WHD_HA2"/>
    <property type="match status" value="1"/>
</dbReference>
<dbReference type="GO" id="GO:0009654">
    <property type="term" value="C:photosystem II oxygen evolving complex"/>
    <property type="evidence" value="ECO:0007669"/>
    <property type="project" value="InterPro"/>
</dbReference>
<dbReference type="InterPro" id="IPR036770">
    <property type="entry name" value="Ankyrin_rpt-contain_sf"/>
</dbReference>
<keyword evidence="4" id="KW-0067">ATP-binding</keyword>
<dbReference type="FunFam" id="3.40.50.300:FF:000860">
    <property type="entry name" value="DExH-box ATP-dependent RNA helicase DExH6"/>
    <property type="match status" value="1"/>
</dbReference>
<proteinExistence type="predicted"/>
<dbReference type="InterPro" id="IPR001650">
    <property type="entry name" value="Helicase_C-like"/>
</dbReference>
<feature type="region of interest" description="Disordered" evidence="6">
    <location>
        <begin position="1273"/>
        <end position="1316"/>
    </location>
</feature>
<feature type="compositionally biased region" description="Basic and acidic residues" evidence="6">
    <location>
        <begin position="51"/>
        <end position="62"/>
    </location>
</feature>
<evidence type="ECO:0000256" key="1">
    <source>
        <dbReference type="ARBA" id="ARBA00012552"/>
    </source>
</evidence>
<dbReference type="InterPro" id="IPR011709">
    <property type="entry name" value="DEAD-box_helicase_OB_fold"/>
</dbReference>
<dbReference type="GO" id="GO:0019898">
    <property type="term" value="C:extrinsic component of membrane"/>
    <property type="evidence" value="ECO:0007669"/>
    <property type="project" value="InterPro"/>
</dbReference>
<dbReference type="SMART" id="SM00847">
    <property type="entry name" value="HA2"/>
    <property type="match status" value="1"/>
</dbReference>
<dbReference type="InterPro" id="IPR001374">
    <property type="entry name" value="R3H_dom"/>
</dbReference>
<dbReference type="Pfam" id="PF01424">
    <property type="entry name" value="R3H"/>
    <property type="match status" value="1"/>
</dbReference>
<dbReference type="GO" id="GO:0015979">
    <property type="term" value="P:photosynthesis"/>
    <property type="evidence" value="ECO:0007669"/>
    <property type="project" value="InterPro"/>
</dbReference>
<evidence type="ECO:0000259" key="7">
    <source>
        <dbReference type="PROSITE" id="PS51194"/>
    </source>
</evidence>
<evidence type="ECO:0000256" key="4">
    <source>
        <dbReference type="ARBA" id="ARBA00022840"/>
    </source>
</evidence>
<dbReference type="Pfam" id="PF07717">
    <property type="entry name" value="OB_NTP_bind"/>
    <property type="match status" value="1"/>
</dbReference>
<dbReference type="PROSITE" id="PS51194">
    <property type="entry name" value="HELICASE_CTER"/>
    <property type="match status" value="1"/>
</dbReference>
<dbReference type="InterPro" id="IPR027417">
    <property type="entry name" value="P-loop_NTPase"/>
</dbReference>
<feature type="compositionally biased region" description="Acidic residues" evidence="6">
    <location>
        <begin position="985"/>
        <end position="1013"/>
    </location>
</feature>
<feature type="region of interest" description="Disordered" evidence="6">
    <location>
        <begin position="1203"/>
        <end position="1243"/>
    </location>
</feature>
<dbReference type="SMART" id="SM00490">
    <property type="entry name" value="HELICc"/>
    <property type="match status" value="1"/>
</dbReference>
<dbReference type="GO" id="GO:0003723">
    <property type="term" value="F:RNA binding"/>
    <property type="evidence" value="ECO:0007669"/>
    <property type="project" value="TreeGrafter"/>
</dbReference>
<dbReference type="FunFam" id="1.25.40.20:FF:000232">
    <property type="entry name" value="DExH-box ATP-dependent RNA helicase DExH6"/>
    <property type="match status" value="1"/>
</dbReference>
<dbReference type="Pfam" id="PF21010">
    <property type="entry name" value="HA2_C"/>
    <property type="match status" value="1"/>
</dbReference>
<dbReference type="Pfam" id="PF01789">
    <property type="entry name" value="PsbP"/>
    <property type="match status" value="1"/>
</dbReference>
<keyword evidence="3" id="KW-0347">Helicase</keyword>
<feature type="region of interest" description="Disordered" evidence="6">
    <location>
        <begin position="1140"/>
        <end position="1186"/>
    </location>
</feature>
<feature type="region of interest" description="Disordered" evidence="6">
    <location>
        <begin position="26"/>
        <end position="62"/>
    </location>
</feature>
<comment type="catalytic activity">
    <reaction evidence="5">
        <text>ATP + H2O = ADP + phosphate + H(+)</text>
        <dbReference type="Rhea" id="RHEA:13065"/>
        <dbReference type="ChEBI" id="CHEBI:15377"/>
        <dbReference type="ChEBI" id="CHEBI:15378"/>
        <dbReference type="ChEBI" id="CHEBI:30616"/>
        <dbReference type="ChEBI" id="CHEBI:43474"/>
        <dbReference type="ChEBI" id="CHEBI:456216"/>
        <dbReference type="EC" id="3.6.4.13"/>
    </reaction>
</comment>
<dbReference type="InterPro" id="IPR016123">
    <property type="entry name" value="Mog1/PsbP_a/b/a-sand"/>
</dbReference>
<gene>
    <name evidence="8" type="ORF">TAV2_LOCUS12487</name>
</gene>
<dbReference type="SUPFAM" id="SSF48403">
    <property type="entry name" value="Ankyrin repeat"/>
    <property type="match status" value="1"/>
</dbReference>
<dbReference type="GO" id="GO:0005509">
    <property type="term" value="F:calcium ion binding"/>
    <property type="evidence" value="ECO:0007669"/>
    <property type="project" value="InterPro"/>
</dbReference>
<feature type="domain" description="Helicase C-terminal" evidence="7">
    <location>
        <begin position="531"/>
        <end position="705"/>
    </location>
</feature>
<evidence type="ECO:0000313" key="8">
    <source>
        <dbReference type="EMBL" id="CAH2059991.1"/>
    </source>
</evidence>
<dbReference type="InterPro" id="IPR007502">
    <property type="entry name" value="Helicase-assoc_dom"/>
</dbReference>
<evidence type="ECO:0000256" key="3">
    <source>
        <dbReference type="ARBA" id="ARBA00022806"/>
    </source>
</evidence>
<keyword evidence="2" id="KW-0547">Nucleotide-binding</keyword>
<feature type="region of interest" description="Disordered" evidence="6">
    <location>
        <begin position="1100"/>
        <end position="1120"/>
    </location>
</feature>
<dbReference type="Gene3D" id="3.40.1000.10">
    <property type="entry name" value="Mog1/PsbP, alpha/beta/alpha sandwich"/>
    <property type="match status" value="1"/>
</dbReference>
<sequence>MVIYTFEHNLSNNERGVIHQMCRKMGIQSKSSGRGDQRRLSIFKGRHKNGKNKESKERSNREKLKCVSFPPEAEAILEELFTHYPPCDGDTAATSFNKYSGKSGKQGQWRDDFFRKPQISGDEILEKVASLSSKLRKDKALLEISKLRSKLPITSFRDAITSAVESNQNCFPLVILISGETGCGKTTQTICGQAKEKVAKLFALNHVVSPLCQLHDIANLLKLRVYFTCMLCTANPWLNFLKEYRVKEVKALEKTLVTSILEKCPVDSMLQFQVRLQSKGGRQSSVVFCTNGILLRVLVGKGSVSYVSDITHIIVGLAAIKSASPSVTFLEVSKKILMSATLDAERFSGYFGGCPIVRVPGFTYPVRTLYLEDVLSILKSGGNNHLSSANLSIPDKKLDLTDEDKLALDEAIILAWTNDEFDTLLDLVSSRGSPEIYNYQHQSTLLTPLMVFAGKGRISDVCMLLSFGADWNLKSKDGMTALELAETENQLEAAQIIREHAESSQSNSHQAQQLLDKYMATINPEQVDVSLIQQLMRKICGDSEDGAILVFLPGWDDINKTRQKLLDNPFFADKAKFDIICLHSMVPAGEQKKVFTRPPRGCRKIVLATNIAESAVTIDDVVYVIDSGRMKEKSYDPYNNVSTLQSSWVSKANAKQREGRAGRCQPGICYHLYSRLRAASMPDFKVPEIKRMPVEELCLQVKILDPNCKTNDFLQKLLDPPVDQSIANALSILQDIGALTPEEELTELGEKFGHLPVHPLISKMLFFAVLVNCLDPALTLACAADYKEPFTMPMSPVERQKAAAAKLELASLCGGDSDHLAVVAAFECWKNAKERGLSAEFCSQYFVSPSAMKMLDQMRSQLESELKRHGIIPGDISSCSQNSRDPGILRAVLAVGLYPMVGKLCPSFGNNRRSLVETASGAKVRVHSLSNNFNLSSRKYDESLVVFDEITRGDGGMHIRNCTVARVLPLLLVSTEIAVAPTESNDADECDDEEEEDDEETEEEEGDNSNEDGMDIHKAESRRGQKVMSSPENSVKLVVDRWLPFKTTALEVAQMYILRERLTASILFKVRHPRENLPPHLGASMYAITCILSYDGHAGLSSSPESMGTKPSRYETGGWEEKPNSFLNSLFWSLSLKENKPSSSQANRNRHHEFNTSPTEAAPMPKQQNNKQRKPKPANNADSGKRKEKMFVYGNQQPNTAPRVAAAASMANKHHQSSKKSKTRSANNSDSGNAKTKQNRSEMHEELRFWFGSHGGKEIDVETRKRERECPTARASCTTVHSPPPPHDHLPPPRRIATCRSPDPAQQESQEGDNSAVSRRLALTFLVGAAAVGSKVSPADAAYGEADKKSITDYGSPEQFLSQVNYLLGKQAYFVETASEGGFDANAVATANILETSTQEIGGKKYYYLSVLTRTADGDEGGKHQLITATVNGGKLYICKAQAGNKRWFKGARKFVENAATSFSVA</sequence>
<organism evidence="8 9">
    <name type="scientific">Thlaspi arvense</name>
    <name type="common">Field penny-cress</name>
    <dbReference type="NCBI Taxonomy" id="13288"/>
    <lineage>
        <taxon>Eukaryota</taxon>
        <taxon>Viridiplantae</taxon>
        <taxon>Streptophyta</taxon>
        <taxon>Embryophyta</taxon>
        <taxon>Tracheophyta</taxon>
        <taxon>Spermatophyta</taxon>
        <taxon>Magnoliopsida</taxon>
        <taxon>eudicotyledons</taxon>
        <taxon>Gunneridae</taxon>
        <taxon>Pentapetalae</taxon>
        <taxon>rosids</taxon>
        <taxon>malvids</taxon>
        <taxon>Brassicales</taxon>
        <taxon>Brassicaceae</taxon>
        <taxon>Thlaspideae</taxon>
        <taxon>Thlaspi</taxon>
    </lineage>
</organism>
<evidence type="ECO:0000256" key="2">
    <source>
        <dbReference type="ARBA" id="ARBA00022741"/>
    </source>
</evidence>